<protein>
    <submittedName>
        <fullName evidence="3">GGDEF domain-containing protein</fullName>
    </submittedName>
</protein>
<dbReference type="Gene3D" id="1.25.40.10">
    <property type="entry name" value="Tetratricopeptide repeat domain"/>
    <property type="match status" value="1"/>
</dbReference>
<dbReference type="InterPro" id="IPR029787">
    <property type="entry name" value="Nucleotide_cyclase"/>
</dbReference>
<dbReference type="PROSITE" id="PS50887">
    <property type="entry name" value="GGDEF"/>
    <property type="match status" value="1"/>
</dbReference>
<feature type="domain" description="GGDEF" evidence="2">
    <location>
        <begin position="464"/>
        <end position="593"/>
    </location>
</feature>
<dbReference type="CDD" id="cd01949">
    <property type="entry name" value="GGDEF"/>
    <property type="match status" value="1"/>
</dbReference>
<feature type="transmembrane region" description="Helical" evidence="1">
    <location>
        <begin position="12"/>
        <end position="29"/>
    </location>
</feature>
<evidence type="ECO:0000313" key="4">
    <source>
        <dbReference type="Proteomes" id="UP000790580"/>
    </source>
</evidence>
<dbReference type="Gene3D" id="3.30.70.270">
    <property type="match status" value="1"/>
</dbReference>
<dbReference type="NCBIfam" id="TIGR00254">
    <property type="entry name" value="GGDEF"/>
    <property type="match status" value="1"/>
</dbReference>
<dbReference type="SUPFAM" id="SSF55073">
    <property type="entry name" value="Nucleotide cyclase"/>
    <property type="match status" value="1"/>
</dbReference>
<evidence type="ECO:0000256" key="1">
    <source>
        <dbReference type="SAM" id="Phobius"/>
    </source>
</evidence>
<dbReference type="RefSeq" id="WP_088073496.1">
    <property type="nucleotide sequence ID" value="NZ_JAHQCR010000062.1"/>
</dbReference>
<evidence type="ECO:0000313" key="3">
    <source>
        <dbReference type="EMBL" id="MBU9722814.1"/>
    </source>
</evidence>
<evidence type="ECO:0000259" key="2">
    <source>
        <dbReference type="PROSITE" id="PS50887"/>
    </source>
</evidence>
<organism evidence="3 4">
    <name type="scientific">Evansella alkalicola</name>
    <dbReference type="NCBI Taxonomy" id="745819"/>
    <lineage>
        <taxon>Bacteria</taxon>
        <taxon>Bacillati</taxon>
        <taxon>Bacillota</taxon>
        <taxon>Bacilli</taxon>
        <taxon>Bacillales</taxon>
        <taxon>Bacillaceae</taxon>
        <taxon>Evansella</taxon>
    </lineage>
</organism>
<gene>
    <name evidence="3" type="ORF">KS407_15465</name>
</gene>
<dbReference type="InterPro" id="IPR043128">
    <property type="entry name" value="Rev_trsase/Diguanyl_cyclase"/>
</dbReference>
<dbReference type="SMART" id="SM00267">
    <property type="entry name" value="GGDEF"/>
    <property type="match status" value="1"/>
</dbReference>
<keyword evidence="1" id="KW-0812">Transmembrane</keyword>
<dbReference type="InterPro" id="IPR050469">
    <property type="entry name" value="Diguanylate_Cyclase"/>
</dbReference>
<keyword evidence="1" id="KW-0472">Membrane</keyword>
<dbReference type="InterPro" id="IPR000160">
    <property type="entry name" value="GGDEF_dom"/>
</dbReference>
<accession>A0ABS6JW52</accession>
<dbReference type="Pfam" id="PF00990">
    <property type="entry name" value="GGDEF"/>
    <property type="match status" value="1"/>
</dbReference>
<dbReference type="InterPro" id="IPR011990">
    <property type="entry name" value="TPR-like_helical_dom_sf"/>
</dbReference>
<sequence length="597" mass="68501">MRKSGTRLGQSQSYLIRYFGSLLIIVLFFNHSIGYASTDWELEETLNKLFSEAGYVEVLEQFHQDEENLKESNLAMYHYLNGVKHIHGHNFLIAQINFENALEISIEENQLDMEIATLKQLIFLSEFYHDLGSLLDYGTRLLELAKEMNDPMSEMYAHKVISTVLIFTVNTEEALNHLERMLSLAHQHEDVLFEGVYNTMMGHITFSHFELDSALAYYEQAADLYGTIEQGGIRSSDPLLNDVMLMLVKAQLYKEDVNILLDEMDTLAQEMKSSYFQPLILSHLYSFKGQIQLQYGLNKGAIESLEKSKGHIENIVHMETKNDPLTWPLLLLAGAYYGDEDYRQAADMYMRVAVNTAMNPDFLRDMDDVSSRLREYLERDLNDQILLLTDLHDTQRRALVQQRVMLGFVIISLFVIGRAFVLKRKEHKKVSELKNELYVQSITDSLTGVYNRKRIFEVLHAQEQECVVALIDIDNFKIVNDTHGYIAGDKVLKTIVNTIKSSIRETDDIGRFGGEEFLIILKNTDFDAAVPIIERVRKNVEALEWEYEGLKTTLSIGVSTISDLNAEEVFGRVDELVHEAKRTGKNKVVCNPEEATI</sequence>
<dbReference type="PANTHER" id="PTHR45138">
    <property type="entry name" value="REGULATORY COMPONENTS OF SENSORY TRANSDUCTION SYSTEM"/>
    <property type="match status" value="1"/>
</dbReference>
<proteinExistence type="predicted"/>
<name>A0ABS6JW52_9BACI</name>
<comment type="caution">
    <text evidence="3">The sequence shown here is derived from an EMBL/GenBank/DDBJ whole genome shotgun (WGS) entry which is preliminary data.</text>
</comment>
<keyword evidence="1" id="KW-1133">Transmembrane helix</keyword>
<dbReference type="PANTHER" id="PTHR45138:SF9">
    <property type="entry name" value="DIGUANYLATE CYCLASE DGCM-RELATED"/>
    <property type="match status" value="1"/>
</dbReference>
<dbReference type="Proteomes" id="UP000790580">
    <property type="component" value="Unassembled WGS sequence"/>
</dbReference>
<feature type="transmembrane region" description="Helical" evidence="1">
    <location>
        <begin position="404"/>
        <end position="421"/>
    </location>
</feature>
<reference evidence="3 4" key="1">
    <citation type="submission" date="2021-06" db="EMBL/GenBank/DDBJ databases">
        <title>Bacillus sp. RD4P76, an endophyte from a halophyte.</title>
        <authorList>
            <person name="Sun J.-Q."/>
        </authorList>
    </citation>
    <scope>NUCLEOTIDE SEQUENCE [LARGE SCALE GENOMIC DNA]</scope>
    <source>
        <strain evidence="3 4">JCM 17098</strain>
    </source>
</reference>
<dbReference type="EMBL" id="JAHQCR010000062">
    <property type="protein sequence ID" value="MBU9722814.1"/>
    <property type="molecule type" value="Genomic_DNA"/>
</dbReference>
<dbReference type="SUPFAM" id="SSF48452">
    <property type="entry name" value="TPR-like"/>
    <property type="match status" value="1"/>
</dbReference>
<keyword evidence="4" id="KW-1185">Reference proteome</keyword>